<evidence type="ECO:0000256" key="7">
    <source>
        <dbReference type="ARBA" id="ARBA00022481"/>
    </source>
</evidence>
<dbReference type="InterPro" id="IPR001623">
    <property type="entry name" value="DnaJ_domain"/>
</dbReference>
<gene>
    <name evidence="30" type="ORF">PYX00_004794</name>
</gene>
<dbReference type="InterPro" id="IPR011009">
    <property type="entry name" value="Kinase-like_dom_sf"/>
</dbReference>
<feature type="region of interest" description="Disordered" evidence="25">
    <location>
        <begin position="945"/>
        <end position="1062"/>
    </location>
</feature>
<comment type="catalytic activity">
    <reaction evidence="20">
        <text>L-threonyl-[protein] + ATP = O-phospho-L-threonyl-[protein] + ADP + H(+)</text>
        <dbReference type="Rhea" id="RHEA:46608"/>
        <dbReference type="Rhea" id="RHEA-COMP:11060"/>
        <dbReference type="Rhea" id="RHEA-COMP:11605"/>
        <dbReference type="ChEBI" id="CHEBI:15378"/>
        <dbReference type="ChEBI" id="CHEBI:30013"/>
        <dbReference type="ChEBI" id="CHEBI:30616"/>
        <dbReference type="ChEBI" id="CHEBI:61977"/>
        <dbReference type="ChEBI" id="CHEBI:456216"/>
        <dbReference type="EC" id="2.7.11.1"/>
    </reaction>
</comment>
<dbReference type="GO" id="GO:0004674">
    <property type="term" value="F:protein serine/threonine kinase activity"/>
    <property type="evidence" value="ECO:0007669"/>
    <property type="project" value="UniProtKB-KW"/>
</dbReference>
<evidence type="ECO:0000256" key="18">
    <source>
        <dbReference type="ARBA" id="ARBA00023306"/>
    </source>
</evidence>
<dbReference type="CDD" id="cd06257">
    <property type="entry name" value="DnaJ"/>
    <property type="match status" value="1"/>
</dbReference>
<organism evidence="30">
    <name type="scientific">Menopon gallinae</name>
    <name type="common">poultry shaft louse</name>
    <dbReference type="NCBI Taxonomy" id="328185"/>
    <lineage>
        <taxon>Eukaryota</taxon>
        <taxon>Metazoa</taxon>
        <taxon>Ecdysozoa</taxon>
        <taxon>Arthropoda</taxon>
        <taxon>Hexapoda</taxon>
        <taxon>Insecta</taxon>
        <taxon>Pterygota</taxon>
        <taxon>Neoptera</taxon>
        <taxon>Paraneoptera</taxon>
        <taxon>Psocodea</taxon>
        <taxon>Troctomorpha</taxon>
        <taxon>Phthiraptera</taxon>
        <taxon>Amblycera</taxon>
        <taxon>Menoponidae</taxon>
        <taxon>Menopon</taxon>
    </lineage>
</organism>
<dbReference type="SUPFAM" id="SSF49562">
    <property type="entry name" value="C2 domain (Calcium/lipid-binding domain, CaLB)"/>
    <property type="match status" value="1"/>
</dbReference>
<feature type="compositionally biased region" description="Pro residues" evidence="25">
    <location>
        <begin position="353"/>
        <end position="363"/>
    </location>
</feature>
<evidence type="ECO:0000256" key="21">
    <source>
        <dbReference type="ARBA" id="ARBA00048679"/>
    </source>
</evidence>
<evidence type="ECO:0000259" key="27">
    <source>
        <dbReference type="PROSITE" id="PS50076"/>
    </source>
</evidence>
<keyword evidence="8" id="KW-0963">Cytoplasm</keyword>
<evidence type="ECO:0000256" key="23">
    <source>
        <dbReference type="ARBA" id="ARBA00068393"/>
    </source>
</evidence>
<dbReference type="SMART" id="SM00220">
    <property type="entry name" value="S_TKc"/>
    <property type="match status" value="1"/>
</dbReference>
<evidence type="ECO:0000256" key="15">
    <source>
        <dbReference type="ARBA" id="ARBA00022949"/>
    </source>
</evidence>
<evidence type="ECO:0000256" key="9">
    <source>
        <dbReference type="ARBA" id="ARBA00022527"/>
    </source>
</evidence>
<dbReference type="PROSITE" id="PS51181">
    <property type="entry name" value="PPASE_TENSIN"/>
    <property type="match status" value="1"/>
</dbReference>
<dbReference type="GO" id="GO:2000369">
    <property type="term" value="P:regulation of clathrin-dependent endocytosis"/>
    <property type="evidence" value="ECO:0007669"/>
    <property type="project" value="TreeGrafter"/>
</dbReference>
<dbReference type="PROSITE" id="PS50076">
    <property type="entry name" value="DNAJ_2"/>
    <property type="match status" value="1"/>
</dbReference>
<dbReference type="InterPro" id="IPR029021">
    <property type="entry name" value="Prot-tyrosine_phosphatase-like"/>
</dbReference>
<dbReference type="Gene3D" id="2.60.40.1110">
    <property type="match status" value="1"/>
</dbReference>
<evidence type="ECO:0000256" key="13">
    <source>
        <dbReference type="ARBA" id="ARBA00022777"/>
    </source>
</evidence>
<evidence type="ECO:0000259" key="29">
    <source>
        <dbReference type="PROSITE" id="PS51182"/>
    </source>
</evidence>
<dbReference type="GO" id="GO:0045747">
    <property type="term" value="P:positive regulation of Notch signaling pathway"/>
    <property type="evidence" value="ECO:0007669"/>
    <property type="project" value="TreeGrafter"/>
</dbReference>
<dbReference type="Pfam" id="PF00069">
    <property type="entry name" value="Pkinase"/>
    <property type="match status" value="1"/>
</dbReference>
<dbReference type="PANTHER" id="PTHR22967:SF105">
    <property type="entry name" value="CYCLIN-G-ASSOCIATED KINASE"/>
    <property type="match status" value="1"/>
</dbReference>
<dbReference type="AlphaFoldDB" id="A0AAW2I5A0"/>
<evidence type="ECO:0000256" key="1">
    <source>
        <dbReference type="ARBA" id="ARBA00004132"/>
    </source>
</evidence>
<dbReference type="PROSITE" id="PS00108">
    <property type="entry name" value="PROTEIN_KINASE_ST"/>
    <property type="match status" value="1"/>
</dbReference>
<keyword evidence="14" id="KW-0067">ATP-binding</keyword>
<evidence type="ECO:0000256" key="2">
    <source>
        <dbReference type="ARBA" id="ARBA00004246"/>
    </source>
</evidence>
<dbReference type="Pfam" id="PF10409">
    <property type="entry name" value="PTEN_C2"/>
    <property type="match status" value="1"/>
</dbReference>
<evidence type="ECO:0000256" key="14">
    <source>
        <dbReference type="ARBA" id="ARBA00022840"/>
    </source>
</evidence>
<dbReference type="SUPFAM" id="SSF52799">
    <property type="entry name" value="(Phosphotyrosine protein) phosphatases II"/>
    <property type="match status" value="1"/>
</dbReference>
<comment type="catalytic activity">
    <reaction evidence="21">
        <text>L-seryl-[protein] + ATP = O-phospho-L-seryl-[protein] + ADP + H(+)</text>
        <dbReference type="Rhea" id="RHEA:17989"/>
        <dbReference type="Rhea" id="RHEA-COMP:9863"/>
        <dbReference type="Rhea" id="RHEA-COMP:11604"/>
        <dbReference type="ChEBI" id="CHEBI:15378"/>
        <dbReference type="ChEBI" id="CHEBI:29999"/>
        <dbReference type="ChEBI" id="CHEBI:30616"/>
        <dbReference type="ChEBI" id="CHEBI:83421"/>
        <dbReference type="ChEBI" id="CHEBI:456216"/>
        <dbReference type="EC" id="2.7.11.1"/>
    </reaction>
</comment>
<comment type="function">
    <text evidence="22">Associates with cyclin G and CDK5. Seems to act as an auxilin homolog that is involved in the uncoating of clathrin-coated vesicles by Hsc70 in non-neuronal cells. Expression oscillates slightly during the cell cycle, peaking at G1. May play a role in clathrin-mediated endocytosis and intracellular trafficking, and in the dynamics of clathrin assembly/disassembly.</text>
</comment>
<feature type="domain" description="C2 tensin-type" evidence="29">
    <location>
        <begin position="607"/>
        <end position="746"/>
    </location>
</feature>
<dbReference type="InterPro" id="IPR014020">
    <property type="entry name" value="Tensin_C2-dom"/>
</dbReference>
<evidence type="ECO:0000256" key="11">
    <source>
        <dbReference type="ARBA" id="ARBA00022679"/>
    </source>
</evidence>
<keyword evidence="17" id="KW-0333">Golgi apparatus</keyword>
<keyword evidence="15" id="KW-0965">Cell junction</keyword>
<evidence type="ECO:0000256" key="4">
    <source>
        <dbReference type="ARBA" id="ARBA00004601"/>
    </source>
</evidence>
<evidence type="ECO:0000259" key="26">
    <source>
        <dbReference type="PROSITE" id="PS50011"/>
    </source>
</evidence>
<dbReference type="InterPro" id="IPR008271">
    <property type="entry name" value="Ser/Thr_kinase_AS"/>
</dbReference>
<reference evidence="30" key="1">
    <citation type="journal article" date="2024" name="Gigascience">
        <title>Chromosome-level genome of the poultry shaft louse Menopon gallinae provides insight into the host-switching and adaptive evolution of parasitic lice.</title>
        <authorList>
            <person name="Xu Y."/>
            <person name="Ma L."/>
            <person name="Liu S."/>
            <person name="Liang Y."/>
            <person name="Liu Q."/>
            <person name="He Z."/>
            <person name="Tian L."/>
            <person name="Duan Y."/>
            <person name="Cai W."/>
            <person name="Li H."/>
            <person name="Song F."/>
        </authorList>
    </citation>
    <scope>NUCLEOTIDE SEQUENCE</scope>
    <source>
        <strain evidence="30">Cailab_2023a</strain>
    </source>
</reference>
<dbReference type="SUPFAM" id="SSF56112">
    <property type="entry name" value="Protein kinase-like (PK-like)"/>
    <property type="match status" value="1"/>
</dbReference>
<feature type="domain" description="Protein kinase" evidence="26">
    <location>
        <begin position="36"/>
        <end position="311"/>
    </location>
</feature>
<dbReference type="SUPFAM" id="SSF46565">
    <property type="entry name" value="Chaperone J-domain"/>
    <property type="match status" value="1"/>
</dbReference>
<dbReference type="EMBL" id="JARGDH010000002">
    <property type="protein sequence ID" value="KAL0277550.1"/>
    <property type="molecule type" value="Genomic_DNA"/>
</dbReference>
<feature type="domain" description="Phosphatase tensin-type" evidence="28">
    <location>
        <begin position="430"/>
        <end position="601"/>
    </location>
</feature>
<keyword evidence="16" id="KW-0007">Acetylation</keyword>
<dbReference type="InterPro" id="IPR036869">
    <property type="entry name" value="J_dom_sf"/>
</dbReference>
<evidence type="ECO:0000256" key="10">
    <source>
        <dbReference type="ARBA" id="ARBA00022553"/>
    </source>
</evidence>
<dbReference type="FunFam" id="1.10.510.10:FF:000228">
    <property type="entry name" value="cyclin-G-associated kinase isoform X1"/>
    <property type="match status" value="1"/>
</dbReference>
<accession>A0AAW2I5A0</accession>
<dbReference type="Gene3D" id="1.10.510.10">
    <property type="entry name" value="Transferase(Phosphotransferase) domain 1"/>
    <property type="match status" value="1"/>
</dbReference>
<feature type="compositionally biased region" description="Basic and acidic residues" evidence="25">
    <location>
        <begin position="1033"/>
        <end position="1042"/>
    </location>
</feature>
<dbReference type="GO" id="GO:0005925">
    <property type="term" value="C:focal adhesion"/>
    <property type="evidence" value="ECO:0007669"/>
    <property type="project" value="UniProtKB-SubCell"/>
</dbReference>
<evidence type="ECO:0000256" key="16">
    <source>
        <dbReference type="ARBA" id="ARBA00022990"/>
    </source>
</evidence>
<dbReference type="FunFam" id="2.60.40.1110:FF:000001">
    <property type="entry name" value="cyclin-G-associated kinase isoform X2"/>
    <property type="match status" value="1"/>
</dbReference>
<comment type="subcellular location">
    <subcellularLocation>
        <location evidence="2">Cell junction</location>
        <location evidence="2">Focal adhesion</location>
    </subcellularLocation>
    <subcellularLocation>
        <location evidence="3">Cytoplasm</location>
        <location evidence="3">Perinuclear region</location>
    </subcellularLocation>
    <subcellularLocation>
        <location evidence="1">Cytoplasmic vesicle</location>
        <location evidence="1">Clathrin-coated vesicle</location>
    </subcellularLocation>
    <subcellularLocation>
        <location evidence="4">Golgi apparatus</location>
        <location evidence="4">trans-Golgi network</location>
    </subcellularLocation>
</comment>
<dbReference type="GO" id="GO:0048471">
    <property type="term" value="C:perinuclear region of cytoplasm"/>
    <property type="evidence" value="ECO:0007669"/>
    <property type="project" value="UniProtKB-SubCell"/>
</dbReference>
<evidence type="ECO:0000313" key="30">
    <source>
        <dbReference type="EMBL" id="KAL0277550.1"/>
    </source>
</evidence>
<evidence type="ECO:0000256" key="12">
    <source>
        <dbReference type="ARBA" id="ARBA00022741"/>
    </source>
</evidence>
<dbReference type="PANTHER" id="PTHR22967">
    <property type="entry name" value="SERINE/THREONINE PROTEIN KINASE"/>
    <property type="match status" value="1"/>
</dbReference>
<evidence type="ECO:0000256" key="25">
    <source>
        <dbReference type="SAM" id="MobiDB-lite"/>
    </source>
</evidence>
<dbReference type="InterPro" id="IPR029023">
    <property type="entry name" value="Tensin_phosphatase"/>
</dbReference>
<keyword evidence="9" id="KW-0723">Serine/threonine-protein kinase</keyword>
<dbReference type="GO" id="GO:0005524">
    <property type="term" value="F:ATP binding"/>
    <property type="evidence" value="ECO:0007669"/>
    <property type="project" value="UniProtKB-KW"/>
</dbReference>
<name>A0AAW2I5A0_9NEOP</name>
<dbReference type="SMART" id="SM01326">
    <property type="entry name" value="PTEN_C2"/>
    <property type="match status" value="1"/>
</dbReference>
<evidence type="ECO:0000256" key="3">
    <source>
        <dbReference type="ARBA" id="ARBA00004556"/>
    </source>
</evidence>
<keyword evidence="12" id="KW-0547">Nucleotide-binding</keyword>
<dbReference type="FunFam" id="1.10.287.110:FF:000002">
    <property type="entry name" value="putative tyrosine-protein phosphatase auxilin isoform X2"/>
    <property type="match status" value="1"/>
</dbReference>
<comment type="caution">
    <text evidence="30">The sequence shown here is derived from an EMBL/GenBank/DDBJ whole genome shotgun (WGS) entry which is preliminary data.</text>
</comment>
<keyword evidence="19" id="KW-0968">Cytoplasmic vesicle</keyword>
<proteinExistence type="inferred from homology"/>
<evidence type="ECO:0000256" key="17">
    <source>
        <dbReference type="ARBA" id="ARBA00023034"/>
    </source>
</evidence>
<evidence type="ECO:0000259" key="28">
    <source>
        <dbReference type="PROSITE" id="PS51181"/>
    </source>
</evidence>
<keyword evidence="11" id="KW-0808">Transferase</keyword>
<comment type="similarity">
    <text evidence="5">Belongs to the protein kinase superfamily. AGC Ser/Thr protein kinase family. PKC subfamily.</text>
</comment>
<evidence type="ECO:0000256" key="5">
    <source>
        <dbReference type="ARBA" id="ARBA00005490"/>
    </source>
</evidence>
<dbReference type="GO" id="GO:0030136">
    <property type="term" value="C:clathrin-coated vesicle"/>
    <property type="evidence" value="ECO:0007669"/>
    <property type="project" value="UniProtKB-SubCell"/>
</dbReference>
<dbReference type="Gene3D" id="3.90.190.10">
    <property type="entry name" value="Protein tyrosine phosphatase superfamily"/>
    <property type="match status" value="1"/>
</dbReference>
<dbReference type="GO" id="GO:0005794">
    <property type="term" value="C:Golgi apparatus"/>
    <property type="evidence" value="ECO:0007669"/>
    <property type="project" value="UniProtKB-SubCell"/>
</dbReference>
<evidence type="ECO:0000256" key="8">
    <source>
        <dbReference type="ARBA" id="ARBA00022490"/>
    </source>
</evidence>
<keyword evidence="13" id="KW-0418">Kinase</keyword>
<dbReference type="PROSITE" id="PS50011">
    <property type="entry name" value="PROTEIN_KINASE_DOM"/>
    <property type="match status" value="1"/>
</dbReference>
<dbReference type="InterPro" id="IPR035892">
    <property type="entry name" value="C2_domain_sf"/>
</dbReference>
<evidence type="ECO:0000256" key="22">
    <source>
        <dbReference type="ARBA" id="ARBA00054326"/>
    </source>
</evidence>
<dbReference type="PROSITE" id="PS51182">
    <property type="entry name" value="C2_TENSIN"/>
    <property type="match status" value="1"/>
</dbReference>
<keyword evidence="10" id="KW-0597">Phosphoprotein</keyword>
<feature type="region of interest" description="Disordered" evidence="25">
    <location>
        <begin position="785"/>
        <end position="809"/>
    </location>
</feature>
<protein>
    <recommendedName>
        <fullName evidence="23">Cyclin-G-associated kinase</fullName>
        <ecNumber evidence="6">2.7.11.1</ecNumber>
    </recommendedName>
    <alternativeName>
        <fullName evidence="24">DnaJ homolog subfamily C member 26</fullName>
    </alternativeName>
</protein>
<dbReference type="EC" id="2.7.11.1" evidence="6"/>
<evidence type="ECO:0000256" key="20">
    <source>
        <dbReference type="ARBA" id="ARBA00047899"/>
    </source>
</evidence>
<keyword evidence="7" id="KW-0488">Methylation</keyword>
<feature type="compositionally biased region" description="Polar residues" evidence="25">
    <location>
        <begin position="971"/>
        <end position="984"/>
    </location>
</feature>
<evidence type="ECO:0000256" key="24">
    <source>
        <dbReference type="ARBA" id="ARBA00076380"/>
    </source>
</evidence>
<sequence>MSDLLKSAFGYFNSSSSPGAENDFVGQVVEIGNVKFVVKRVIAEGGFAFIYVVQDPNTSKEYALKRLLASDSETNNNILQEINILKKLSGHPNIIQYLAAAAIDKSEASHGKNEYLVLTEYCTKGNLVECLNNRSNAFPPDVVCRIFWQTCKAVQHMHSQVPPVIHRDLKMDNLLISADGVIKLCDFGSCTLKTHRPDPSWSAGQRSLLEDDMAKFTTPMYRPPEMIDTWNNHPIGPPCDIWALGCILYTLCFMSHPFSDSAKLKILNANFTIPSGDSKYSPFHDIIRGCLKVNPENRMTVSDILERLAAISESMGYDMKEPLNIEIKKNETSSNNHSPVPPHRTPNDQKPSRPQPTRPPPPQHSANPTQPQRPEPPASRDYPAARNEPSSHMKGQPTKHEAGLFSSLKGGAGSFFKNLKDTSNKVMQTVHQSIARSDLDISYITSRILVMPFPADGLELAYKSNHVEDVKAFLEARHPGGRYCVYNLSGRSYPPTRLGLGRVVDSPFGGFRRVPPLHILYNLAADIMNFLERDQRNVVVIHCTDGKASSAILVVSLLMYSGMMEKYEDALQMFAVKRIPPDLQPSEARYLKYMSYMLKNPPILPHTQPVTIVSIILQPVPLFTKLRDGCRPYVELYQGDERIKSTLTEYDRMRVFHMSEGKVMVPLNITVCGDITISIFHARQNLGGVMSSGRPTGHKICQFQFHTGFIQEDDTSLKFTKGELDDIGESDHYQDRFTAIVNIFVCDYSKELRPMPWESHRKVNPEILFGTSLEMDEAYENFVTKPSTPPKQIGKSVVPPPRPVKPPAAAAKVEDKPKEEEVERLVENVTQEADLLAINSTPDITNQTSVNKQESIDLLGLGIESRSESNNNHNNVNKSSSTFSELDDLFKSGPETVPLASSPNVNDADLLIDPFGSENTTTAENGGFNADMWSNLMRSNVPMNAGGLPRNSSTPNLEQKNKDPFSEFGNLGQNLNIPMSSSKPVTPIGGSPNVQSPIHRPPSQIFGIPQPSQPAKTPGGTPIHQAKSPMENRAPDYSRSHFDSAFNKKPTNDKGNKPSGDIFGDLLGSQGYDFASKKETGPRTMNELRKEDLVKELDPDRVKVLEWTEGKKGNIRALLCSINMVLWEDCKWKGVDMAQLVSASDVKKAYRKACLTVHPDKQVGTANENIAKLVFVELNNAWSDFENDSSQHNLFAT</sequence>
<evidence type="ECO:0000256" key="6">
    <source>
        <dbReference type="ARBA" id="ARBA00012513"/>
    </source>
</evidence>
<dbReference type="Gene3D" id="1.10.287.110">
    <property type="entry name" value="DnaJ domain"/>
    <property type="match status" value="1"/>
</dbReference>
<dbReference type="GO" id="GO:0035612">
    <property type="term" value="F:AP-2 adaptor complex binding"/>
    <property type="evidence" value="ECO:0007669"/>
    <property type="project" value="TreeGrafter"/>
</dbReference>
<keyword evidence="18" id="KW-0131">Cell cycle</keyword>
<feature type="region of interest" description="Disordered" evidence="25">
    <location>
        <begin position="330"/>
        <end position="406"/>
    </location>
</feature>
<dbReference type="InterPro" id="IPR000719">
    <property type="entry name" value="Prot_kinase_dom"/>
</dbReference>
<evidence type="ECO:0000256" key="19">
    <source>
        <dbReference type="ARBA" id="ARBA00023329"/>
    </source>
</evidence>
<feature type="domain" description="J" evidence="27">
    <location>
        <begin position="1130"/>
        <end position="1196"/>
    </location>
</feature>